<dbReference type="AlphaFoldDB" id="A0A2P2R1Q5"/>
<sequence length="28" mass="3128">MTGLLNRELYLTELKPAGPQLSQLTLIN</sequence>
<reference evidence="1" key="1">
    <citation type="submission" date="2018-02" db="EMBL/GenBank/DDBJ databases">
        <title>Rhizophora mucronata_Transcriptome.</title>
        <authorList>
            <person name="Meera S.P."/>
            <person name="Sreeshan A."/>
            <person name="Augustine A."/>
        </authorList>
    </citation>
    <scope>NUCLEOTIDE SEQUENCE</scope>
    <source>
        <tissue evidence="1">Leaf</tissue>
    </source>
</reference>
<dbReference type="EMBL" id="GGEC01092709">
    <property type="protein sequence ID" value="MBX73193.1"/>
    <property type="molecule type" value="Transcribed_RNA"/>
</dbReference>
<proteinExistence type="predicted"/>
<protein>
    <submittedName>
        <fullName evidence="1">Uncharacterized protein</fullName>
    </submittedName>
</protein>
<accession>A0A2P2R1Q5</accession>
<name>A0A2P2R1Q5_RHIMU</name>
<evidence type="ECO:0000313" key="1">
    <source>
        <dbReference type="EMBL" id="MBX73193.1"/>
    </source>
</evidence>
<organism evidence="1">
    <name type="scientific">Rhizophora mucronata</name>
    <name type="common">Asiatic mangrove</name>
    <dbReference type="NCBI Taxonomy" id="61149"/>
    <lineage>
        <taxon>Eukaryota</taxon>
        <taxon>Viridiplantae</taxon>
        <taxon>Streptophyta</taxon>
        <taxon>Embryophyta</taxon>
        <taxon>Tracheophyta</taxon>
        <taxon>Spermatophyta</taxon>
        <taxon>Magnoliopsida</taxon>
        <taxon>eudicotyledons</taxon>
        <taxon>Gunneridae</taxon>
        <taxon>Pentapetalae</taxon>
        <taxon>rosids</taxon>
        <taxon>fabids</taxon>
        <taxon>Malpighiales</taxon>
        <taxon>Rhizophoraceae</taxon>
        <taxon>Rhizophora</taxon>
    </lineage>
</organism>